<proteinExistence type="predicted"/>
<evidence type="ECO:0000313" key="2">
    <source>
        <dbReference type="Proteomes" id="UP000521943"/>
    </source>
</evidence>
<organism evidence="1 2">
    <name type="scientific">Ephemerocybe angulata</name>
    <dbReference type="NCBI Taxonomy" id="980116"/>
    <lineage>
        <taxon>Eukaryota</taxon>
        <taxon>Fungi</taxon>
        <taxon>Dikarya</taxon>
        <taxon>Basidiomycota</taxon>
        <taxon>Agaricomycotina</taxon>
        <taxon>Agaricomycetes</taxon>
        <taxon>Agaricomycetidae</taxon>
        <taxon>Agaricales</taxon>
        <taxon>Agaricineae</taxon>
        <taxon>Psathyrellaceae</taxon>
        <taxon>Ephemerocybe</taxon>
    </lineage>
</organism>
<protein>
    <submittedName>
        <fullName evidence="1">Uncharacterized protein</fullName>
    </submittedName>
</protein>
<gene>
    <name evidence="1" type="ORF">DFP72DRAFT_820912</name>
</gene>
<sequence length="66" mass="7737">YLPHFISPPLPRRDTGDREEYCCAMLTLFLPWRTSIDLKSSERTWEEVFDQHALLLPTPQPFLSSS</sequence>
<comment type="caution">
    <text evidence="1">The sequence shown here is derived from an EMBL/GenBank/DDBJ whole genome shotgun (WGS) entry which is preliminary data.</text>
</comment>
<dbReference type="EMBL" id="JACGCI010000075">
    <property type="protein sequence ID" value="KAF6748090.1"/>
    <property type="molecule type" value="Genomic_DNA"/>
</dbReference>
<evidence type="ECO:0000313" key="1">
    <source>
        <dbReference type="EMBL" id="KAF6748090.1"/>
    </source>
</evidence>
<keyword evidence="2" id="KW-1185">Reference proteome</keyword>
<accession>A0A8H6HKJ9</accession>
<dbReference type="OrthoDB" id="3259294at2759"/>
<name>A0A8H6HKJ9_9AGAR</name>
<dbReference type="Proteomes" id="UP000521943">
    <property type="component" value="Unassembled WGS sequence"/>
</dbReference>
<dbReference type="AlphaFoldDB" id="A0A8H6HKJ9"/>
<reference evidence="1 2" key="1">
    <citation type="submission" date="2020-07" db="EMBL/GenBank/DDBJ databases">
        <title>Comparative genomics of pyrophilous fungi reveals a link between fire events and developmental genes.</title>
        <authorList>
            <consortium name="DOE Joint Genome Institute"/>
            <person name="Steindorff A.S."/>
            <person name="Carver A."/>
            <person name="Calhoun S."/>
            <person name="Stillman K."/>
            <person name="Liu H."/>
            <person name="Lipzen A."/>
            <person name="Pangilinan J."/>
            <person name="Labutti K."/>
            <person name="Bruns T.D."/>
            <person name="Grigoriev I.V."/>
        </authorList>
    </citation>
    <scope>NUCLEOTIDE SEQUENCE [LARGE SCALE GENOMIC DNA]</scope>
    <source>
        <strain evidence="1 2">CBS 144469</strain>
    </source>
</reference>
<feature type="non-terminal residue" evidence="1">
    <location>
        <position position="1"/>
    </location>
</feature>